<organism evidence="2 3">
    <name type="scientific">Serinibacter arcticus</name>
    <dbReference type="NCBI Taxonomy" id="1655435"/>
    <lineage>
        <taxon>Bacteria</taxon>
        <taxon>Bacillati</taxon>
        <taxon>Actinomycetota</taxon>
        <taxon>Actinomycetes</taxon>
        <taxon>Micrococcales</taxon>
        <taxon>Beutenbergiaceae</taxon>
        <taxon>Serinibacter</taxon>
    </lineage>
</organism>
<dbReference type="RefSeq" id="WP_109228336.1">
    <property type="nucleotide sequence ID" value="NZ_PYHR01000002.1"/>
</dbReference>
<dbReference type="AlphaFoldDB" id="A0A2U1ZSQ3"/>
<dbReference type="OrthoDB" id="3268477at2"/>
<name>A0A2U1ZSQ3_9MICO</name>
<comment type="caution">
    <text evidence="2">The sequence shown here is derived from an EMBL/GenBank/DDBJ whole genome shotgun (WGS) entry which is preliminary data.</text>
</comment>
<protein>
    <recommendedName>
        <fullName evidence="4">SPOR domain-containing protein</fullName>
    </recommendedName>
</protein>
<evidence type="ECO:0000313" key="2">
    <source>
        <dbReference type="EMBL" id="PWD49952.1"/>
    </source>
</evidence>
<evidence type="ECO:0000313" key="3">
    <source>
        <dbReference type="Proteomes" id="UP000245166"/>
    </source>
</evidence>
<gene>
    <name evidence="2" type="ORF">C8046_03915</name>
</gene>
<accession>A0A2U1ZSQ3</accession>
<reference evidence="2 3" key="1">
    <citation type="submission" date="2018-03" db="EMBL/GenBank/DDBJ databases">
        <title>Genome assembly of novel Miniimonas species PCH200.</title>
        <authorList>
            <person name="Thakur V."/>
            <person name="Kumar V."/>
            <person name="Singh D."/>
        </authorList>
    </citation>
    <scope>NUCLEOTIDE SEQUENCE [LARGE SCALE GENOMIC DNA]</scope>
    <source>
        <strain evidence="2 3">PCH200</strain>
    </source>
</reference>
<feature type="region of interest" description="Disordered" evidence="1">
    <location>
        <begin position="33"/>
        <end position="67"/>
    </location>
</feature>
<sequence length="67" mass="7766">MTHSEQDLTEHGYYFNLATGAVEKGLQSSWTQRMGPYASQEDAEAALAKARQRTEDWDEQDREWEKS</sequence>
<feature type="compositionally biased region" description="Acidic residues" evidence="1">
    <location>
        <begin position="56"/>
        <end position="67"/>
    </location>
</feature>
<evidence type="ECO:0000256" key="1">
    <source>
        <dbReference type="SAM" id="MobiDB-lite"/>
    </source>
</evidence>
<proteinExistence type="predicted"/>
<dbReference type="Proteomes" id="UP000245166">
    <property type="component" value="Unassembled WGS sequence"/>
</dbReference>
<evidence type="ECO:0008006" key="4">
    <source>
        <dbReference type="Google" id="ProtNLM"/>
    </source>
</evidence>
<dbReference type="EMBL" id="PYHR01000002">
    <property type="protein sequence ID" value="PWD49952.1"/>
    <property type="molecule type" value="Genomic_DNA"/>
</dbReference>
<keyword evidence="3" id="KW-1185">Reference proteome</keyword>